<dbReference type="Pfam" id="PF03372">
    <property type="entry name" value="Exo_endo_phos"/>
    <property type="match status" value="1"/>
</dbReference>
<dbReference type="GO" id="GO:0003824">
    <property type="term" value="F:catalytic activity"/>
    <property type="evidence" value="ECO:0007669"/>
    <property type="project" value="InterPro"/>
</dbReference>
<dbReference type="Gene3D" id="3.60.10.10">
    <property type="entry name" value="Endonuclease/exonuclease/phosphatase"/>
    <property type="match status" value="1"/>
</dbReference>
<dbReference type="SUPFAM" id="SSF56219">
    <property type="entry name" value="DNase I-like"/>
    <property type="match status" value="1"/>
</dbReference>
<proteinExistence type="predicted"/>
<evidence type="ECO:0000313" key="2">
    <source>
        <dbReference type="EMBL" id="KAL0433724.1"/>
    </source>
</evidence>
<reference evidence="2" key="2">
    <citation type="journal article" date="2024" name="Plant">
        <title>Genomic evolution and insights into agronomic trait innovations of Sesamum species.</title>
        <authorList>
            <person name="Miao H."/>
            <person name="Wang L."/>
            <person name="Qu L."/>
            <person name="Liu H."/>
            <person name="Sun Y."/>
            <person name="Le M."/>
            <person name="Wang Q."/>
            <person name="Wei S."/>
            <person name="Zheng Y."/>
            <person name="Lin W."/>
            <person name="Duan Y."/>
            <person name="Cao H."/>
            <person name="Xiong S."/>
            <person name="Wang X."/>
            <person name="Wei L."/>
            <person name="Li C."/>
            <person name="Ma Q."/>
            <person name="Ju M."/>
            <person name="Zhao R."/>
            <person name="Li G."/>
            <person name="Mu C."/>
            <person name="Tian Q."/>
            <person name="Mei H."/>
            <person name="Zhang T."/>
            <person name="Gao T."/>
            <person name="Zhang H."/>
        </authorList>
    </citation>
    <scope>NUCLEOTIDE SEQUENCE</scope>
    <source>
        <strain evidence="2">KEN1</strain>
    </source>
</reference>
<dbReference type="PANTHER" id="PTHR35218">
    <property type="entry name" value="RNASE H DOMAIN-CONTAINING PROTEIN"/>
    <property type="match status" value="1"/>
</dbReference>
<comment type="caution">
    <text evidence="2">The sequence shown here is derived from an EMBL/GenBank/DDBJ whole genome shotgun (WGS) entry which is preliminary data.</text>
</comment>
<protein>
    <recommendedName>
        <fullName evidence="1">Endonuclease/exonuclease/phosphatase domain-containing protein</fullName>
    </recommendedName>
</protein>
<dbReference type="EMBL" id="JACGWN010000009">
    <property type="protein sequence ID" value="KAL0433724.1"/>
    <property type="molecule type" value="Genomic_DNA"/>
</dbReference>
<dbReference type="InterPro" id="IPR005135">
    <property type="entry name" value="Endo/exonuclease/phosphatase"/>
</dbReference>
<organism evidence="2">
    <name type="scientific">Sesamum latifolium</name>
    <dbReference type="NCBI Taxonomy" id="2727402"/>
    <lineage>
        <taxon>Eukaryota</taxon>
        <taxon>Viridiplantae</taxon>
        <taxon>Streptophyta</taxon>
        <taxon>Embryophyta</taxon>
        <taxon>Tracheophyta</taxon>
        <taxon>Spermatophyta</taxon>
        <taxon>Magnoliopsida</taxon>
        <taxon>eudicotyledons</taxon>
        <taxon>Gunneridae</taxon>
        <taxon>Pentapetalae</taxon>
        <taxon>asterids</taxon>
        <taxon>lamiids</taxon>
        <taxon>Lamiales</taxon>
        <taxon>Pedaliaceae</taxon>
        <taxon>Sesamum</taxon>
    </lineage>
</organism>
<accession>A0AAW2VXL0</accession>
<feature type="domain" description="Endonuclease/exonuclease/phosphatase" evidence="1">
    <location>
        <begin position="4"/>
        <end position="140"/>
    </location>
</feature>
<dbReference type="InterPro" id="IPR036691">
    <property type="entry name" value="Endo/exonu/phosph_ase_sf"/>
</dbReference>
<reference evidence="2" key="1">
    <citation type="submission" date="2020-06" db="EMBL/GenBank/DDBJ databases">
        <authorList>
            <person name="Li T."/>
            <person name="Hu X."/>
            <person name="Zhang T."/>
            <person name="Song X."/>
            <person name="Zhang H."/>
            <person name="Dai N."/>
            <person name="Sheng W."/>
            <person name="Hou X."/>
            <person name="Wei L."/>
        </authorList>
    </citation>
    <scope>NUCLEOTIDE SEQUENCE</scope>
    <source>
        <strain evidence="2">KEN1</strain>
        <tissue evidence="2">Leaf</tissue>
    </source>
</reference>
<sequence>MKILSWNCQGLGSSWTVRNLVELVKLHNPGLVFLFETKSKYRRYDRLKECLNYHGMGVESQGRSGGLLMLWCKDVEVWIQSYCSHHIDASVKGDVDEDRWRITGIYGHPEVSKCKETWQLLRYLSKLSIRPWMCVGDFNEIRLQHAPWLGLN</sequence>
<evidence type="ECO:0000259" key="1">
    <source>
        <dbReference type="Pfam" id="PF03372"/>
    </source>
</evidence>
<dbReference type="AlphaFoldDB" id="A0AAW2VXL0"/>
<gene>
    <name evidence="2" type="ORF">Slati_2706700</name>
</gene>
<name>A0AAW2VXL0_9LAMI</name>
<dbReference type="PANTHER" id="PTHR35218:SF9">
    <property type="entry name" value="ENDONUCLEASE_EXONUCLEASE_PHOSPHATASE DOMAIN-CONTAINING PROTEIN"/>
    <property type="match status" value="1"/>
</dbReference>